<gene>
    <name evidence="1" type="ORF">T4A_2675</name>
    <name evidence="2" type="ORF">T4B_1990</name>
</gene>
<accession>A0A0V1EBY8</accession>
<keyword evidence="4" id="KW-1185">Reference proteome</keyword>
<comment type="caution">
    <text evidence="1">The sequence shown here is derived from an EMBL/GenBank/DDBJ whole genome shotgun (WGS) entry which is preliminary data.</text>
</comment>
<evidence type="ECO:0000313" key="4">
    <source>
        <dbReference type="Proteomes" id="UP000054805"/>
    </source>
</evidence>
<dbReference type="Proteomes" id="UP000054805">
    <property type="component" value="Unassembled WGS sequence"/>
</dbReference>
<organism evidence="1 3">
    <name type="scientific">Trichinella pseudospiralis</name>
    <name type="common">Parasitic roundworm</name>
    <dbReference type="NCBI Taxonomy" id="6337"/>
    <lineage>
        <taxon>Eukaryota</taxon>
        <taxon>Metazoa</taxon>
        <taxon>Ecdysozoa</taxon>
        <taxon>Nematoda</taxon>
        <taxon>Enoplea</taxon>
        <taxon>Dorylaimia</taxon>
        <taxon>Trichinellida</taxon>
        <taxon>Trichinellidae</taxon>
        <taxon>Trichinella</taxon>
    </lineage>
</organism>
<evidence type="ECO:0000313" key="3">
    <source>
        <dbReference type="Proteomes" id="UP000054632"/>
    </source>
</evidence>
<evidence type="ECO:0000313" key="1">
    <source>
        <dbReference type="EMBL" id="KRY71319.1"/>
    </source>
</evidence>
<name>A0A0V1EBY8_TRIPS</name>
<dbReference type="EMBL" id="JYDR01000059">
    <property type="protein sequence ID" value="KRY71319.1"/>
    <property type="molecule type" value="Genomic_DNA"/>
</dbReference>
<dbReference type="Proteomes" id="UP000054632">
    <property type="component" value="Unassembled WGS sequence"/>
</dbReference>
<protein>
    <submittedName>
        <fullName evidence="1">Uncharacterized protein</fullName>
    </submittedName>
</protein>
<dbReference type="EMBL" id="JYDS01000030">
    <property type="protein sequence ID" value="KRZ30934.1"/>
    <property type="molecule type" value="Genomic_DNA"/>
</dbReference>
<reference evidence="3 4" key="1">
    <citation type="submission" date="2015-01" db="EMBL/GenBank/DDBJ databases">
        <title>Evolution of Trichinella species and genotypes.</title>
        <authorList>
            <person name="Korhonen P.K."/>
            <person name="Edoardo P."/>
            <person name="Giuseppe L.R."/>
            <person name="Gasser R.B."/>
        </authorList>
    </citation>
    <scope>NUCLEOTIDE SEQUENCE [LARGE SCALE GENOMIC DNA]</scope>
    <source>
        <strain evidence="1">ISS13</strain>
        <strain evidence="2">ISS588</strain>
    </source>
</reference>
<dbReference type="AlphaFoldDB" id="A0A0V1EBY8"/>
<sequence length="75" mass="8886">MALLLPIGISMPIKALKLEHFIFEKIKKRNIHGHPIRNAYSSIEYLDGVNIDPHQYLMMNRWLMINMQKLHCLDK</sequence>
<evidence type="ECO:0000313" key="2">
    <source>
        <dbReference type="EMBL" id="KRZ30934.1"/>
    </source>
</evidence>
<proteinExistence type="predicted"/>